<dbReference type="InterPro" id="IPR017441">
    <property type="entry name" value="Protein_kinase_ATP_BS"/>
</dbReference>
<name>A0A0R3QFQ9_9BILA</name>
<protein>
    <submittedName>
        <fullName evidence="5">Protein kinase domain-containing protein</fullName>
    </submittedName>
</protein>
<dbReference type="EMBL" id="UZAG01004470">
    <property type="protein sequence ID" value="VDO16873.1"/>
    <property type="molecule type" value="Genomic_DNA"/>
</dbReference>
<feature type="domain" description="Protein kinase" evidence="2">
    <location>
        <begin position="75"/>
        <end position="157"/>
    </location>
</feature>
<keyword evidence="1" id="KW-0547">Nucleotide-binding</keyword>
<dbReference type="GO" id="GO:0005524">
    <property type="term" value="F:ATP binding"/>
    <property type="evidence" value="ECO:0007669"/>
    <property type="project" value="UniProtKB-UniRule"/>
</dbReference>
<accession>A0A0R3QFQ9</accession>
<dbReference type="AlphaFoldDB" id="A0A0R3QFQ9"/>
<dbReference type="STRING" id="42155.A0A0R3QFQ9"/>
<evidence type="ECO:0000313" key="5">
    <source>
        <dbReference type="WBParaSite" id="BTMF_0000520701-mRNA-1"/>
    </source>
</evidence>
<sequence>MCSIYLNNLYCYPDVDVAVRNQPFYISFQQMKESQKKFINICQFLAPSQRTTRQFRYFSMQTVEFAVPSDSTDELSTVEYLGGGSFGNVIKITNFICVDGRRTVVAIKKLYEPFRDEKTALRVHREIRLLQMMVHENIVRLLDLYTPDNSLSTLSIV</sequence>
<dbReference type="SUPFAM" id="SSF56112">
    <property type="entry name" value="Protein kinase-like (PK-like)"/>
    <property type="match status" value="1"/>
</dbReference>
<keyword evidence="1" id="KW-0067">ATP-binding</keyword>
<reference evidence="5" key="1">
    <citation type="submission" date="2017-02" db="UniProtKB">
        <authorList>
            <consortium name="WormBaseParasite"/>
        </authorList>
    </citation>
    <scope>IDENTIFICATION</scope>
</reference>
<organism evidence="5">
    <name type="scientific">Brugia timori</name>
    <dbReference type="NCBI Taxonomy" id="42155"/>
    <lineage>
        <taxon>Eukaryota</taxon>
        <taxon>Metazoa</taxon>
        <taxon>Ecdysozoa</taxon>
        <taxon>Nematoda</taxon>
        <taxon>Chromadorea</taxon>
        <taxon>Rhabditida</taxon>
        <taxon>Spirurina</taxon>
        <taxon>Spiruromorpha</taxon>
        <taxon>Filarioidea</taxon>
        <taxon>Onchocercidae</taxon>
        <taxon>Brugia</taxon>
    </lineage>
</organism>
<feature type="binding site" evidence="1">
    <location>
        <position position="109"/>
    </location>
    <ligand>
        <name>ATP</name>
        <dbReference type="ChEBI" id="CHEBI:30616"/>
    </ligand>
</feature>
<evidence type="ECO:0000313" key="3">
    <source>
        <dbReference type="EMBL" id="VDO16873.1"/>
    </source>
</evidence>
<dbReference type="InterPro" id="IPR011009">
    <property type="entry name" value="Kinase-like_dom_sf"/>
</dbReference>
<evidence type="ECO:0000256" key="1">
    <source>
        <dbReference type="PROSITE-ProRule" id="PRU10141"/>
    </source>
</evidence>
<keyword evidence="4" id="KW-1185">Reference proteome</keyword>
<reference evidence="3 4" key="2">
    <citation type="submission" date="2018-11" db="EMBL/GenBank/DDBJ databases">
        <authorList>
            <consortium name="Pathogen Informatics"/>
        </authorList>
    </citation>
    <scope>NUCLEOTIDE SEQUENCE [LARGE SCALE GENOMIC DNA]</scope>
</reference>
<gene>
    <name evidence="3" type="ORF">BTMF_LOCUS4495</name>
</gene>
<proteinExistence type="predicted"/>
<dbReference type="PROSITE" id="PS50011">
    <property type="entry name" value="PROTEIN_KINASE_DOM"/>
    <property type="match status" value="1"/>
</dbReference>
<dbReference type="WBParaSite" id="BTMF_0000520701-mRNA-1">
    <property type="protein sequence ID" value="BTMF_0000520701-mRNA-1"/>
    <property type="gene ID" value="BTMF_0000520701"/>
</dbReference>
<dbReference type="Proteomes" id="UP000280834">
    <property type="component" value="Unassembled WGS sequence"/>
</dbReference>
<evidence type="ECO:0000259" key="2">
    <source>
        <dbReference type="PROSITE" id="PS50011"/>
    </source>
</evidence>
<evidence type="ECO:0000313" key="4">
    <source>
        <dbReference type="Proteomes" id="UP000280834"/>
    </source>
</evidence>
<dbReference type="PROSITE" id="PS00107">
    <property type="entry name" value="PROTEIN_KINASE_ATP"/>
    <property type="match status" value="1"/>
</dbReference>
<dbReference type="Pfam" id="PF00069">
    <property type="entry name" value="Pkinase"/>
    <property type="match status" value="1"/>
</dbReference>
<dbReference type="GO" id="GO:0004672">
    <property type="term" value="F:protein kinase activity"/>
    <property type="evidence" value="ECO:0007669"/>
    <property type="project" value="InterPro"/>
</dbReference>
<dbReference type="Gene3D" id="3.30.200.20">
    <property type="entry name" value="Phosphorylase Kinase, domain 1"/>
    <property type="match status" value="1"/>
</dbReference>
<dbReference type="InterPro" id="IPR000719">
    <property type="entry name" value="Prot_kinase_dom"/>
</dbReference>